<accession>A0ABU6QTD4</accession>
<feature type="compositionally biased region" description="Basic and acidic residues" evidence="5">
    <location>
        <begin position="477"/>
        <end position="495"/>
    </location>
</feature>
<comment type="subcellular location">
    <subcellularLocation>
        <location evidence="1">Nucleus</location>
    </subcellularLocation>
</comment>
<feature type="region of interest" description="Disordered" evidence="5">
    <location>
        <begin position="559"/>
        <end position="579"/>
    </location>
</feature>
<dbReference type="CDD" id="cd20404">
    <property type="entry name" value="Tudor_Agenet_AtEML-like"/>
    <property type="match status" value="1"/>
</dbReference>
<evidence type="ECO:0000256" key="4">
    <source>
        <dbReference type="ARBA" id="ARBA00023242"/>
    </source>
</evidence>
<evidence type="ECO:0000256" key="5">
    <source>
        <dbReference type="SAM" id="MobiDB-lite"/>
    </source>
</evidence>
<feature type="region of interest" description="Disordered" evidence="5">
    <location>
        <begin position="592"/>
        <end position="802"/>
    </location>
</feature>
<keyword evidence="2" id="KW-0227">DNA damage</keyword>
<evidence type="ECO:0000256" key="1">
    <source>
        <dbReference type="ARBA" id="ARBA00004123"/>
    </source>
</evidence>
<dbReference type="Proteomes" id="UP001341840">
    <property type="component" value="Unassembled WGS sequence"/>
</dbReference>
<feature type="compositionally biased region" description="Polar residues" evidence="5">
    <location>
        <begin position="782"/>
        <end position="792"/>
    </location>
</feature>
<feature type="compositionally biased region" description="Basic and acidic residues" evidence="5">
    <location>
        <begin position="376"/>
        <end position="385"/>
    </location>
</feature>
<dbReference type="Gene3D" id="2.30.30.140">
    <property type="match status" value="1"/>
</dbReference>
<protein>
    <submittedName>
        <fullName evidence="6">Uncharacterized protein</fullName>
    </submittedName>
</protein>
<evidence type="ECO:0000256" key="2">
    <source>
        <dbReference type="ARBA" id="ARBA00022763"/>
    </source>
</evidence>
<dbReference type="PANTHER" id="PTHR12663">
    <property type="entry name" value="ANDROGEN INDUCED INHIBITOR OF PROLIFERATION AS3 / PDS5-RELATED"/>
    <property type="match status" value="1"/>
</dbReference>
<feature type="compositionally biased region" description="Basic and acidic residues" evidence="5">
    <location>
        <begin position="658"/>
        <end position="673"/>
    </location>
</feature>
<evidence type="ECO:0000256" key="3">
    <source>
        <dbReference type="ARBA" id="ARBA00023204"/>
    </source>
</evidence>
<comment type="caution">
    <text evidence="6">The sequence shown here is derived from an EMBL/GenBank/DDBJ whole genome shotgun (WGS) entry which is preliminary data.</text>
</comment>
<dbReference type="PANTHER" id="PTHR12663:SF3">
    <property type="entry name" value="SISTER CHROMATID COHESION PROTEIN PDS5 HOMOLOG C"/>
    <property type="match status" value="1"/>
</dbReference>
<dbReference type="InterPro" id="IPR039776">
    <property type="entry name" value="Pds5"/>
</dbReference>
<feature type="compositionally biased region" description="Polar residues" evidence="5">
    <location>
        <begin position="691"/>
        <end position="700"/>
    </location>
</feature>
<feature type="compositionally biased region" description="Basic and acidic residues" evidence="5">
    <location>
        <begin position="252"/>
        <end position="261"/>
    </location>
</feature>
<evidence type="ECO:0000313" key="6">
    <source>
        <dbReference type="EMBL" id="MED6115307.1"/>
    </source>
</evidence>
<feature type="compositionally biased region" description="Basic and acidic residues" evidence="5">
    <location>
        <begin position="415"/>
        <end position="435"/>
    </location>
</feature>
<keyword evidence="4" id="KW-0539">Nucleus</keyword>
<feature type="compositionally biased region" description="Low complexity" evidence="5">
    <location>
        <begin position="732"/>
        <end position="746"/>
    </location>
</feature>
<keyword evidence="3" id="KW-0234">DNA repair</keyword>
<proteinExistence type="predicted"/>
<dbReference type="EMBL" id="JASCZI010001657">
    <property type="protein sequence ID" value="MED6115307.1"/>
    <property type="molecule type" value="Genomic_DNA"/>
</dbReference>
<feature type="compositionally biased region" description="Basic and acidic residues" evidence="5">
    <location>
        <begin position="622"/>
        <end position="634"/>
    </location>
</feature>
<organism evidence="6 7">
    <name type="scientific">Stylosanthes scabra</name>
    <dbReference type="NCBI Taxonomy" id="79078"/>
    <lineage>
        <taxon>Eukaryota</taxon>
        <taxon>Viridiplantae</taxon>
        <taxon>Streptophyta</taxon>
        <taxon>Embryophyta</taxon>
        <taxon>Tracheophyta</taxon>
        <taxon>Spermatophyta</taxon>
        <taxon>Magnoliopsida</taxon>
        <taxon>eudicotyledons</taxon>
        <taxon>Gunneridae</taxon>
        <taxon>Pentapetalae</taxon>
        <taxon>rosids</taxon>
        <taxon>fabids</taxon>
        <taxon>Fabales</taxon>
        <taxon>Fabaceae</taxon>
        <taxon>Papilionoideae</taxon>
        <taxon>50 kb inversion clade</taxon>
        <taxon>dalbergioids sensu lato</taxon>
        <taxon>Dalbergieae</taxon>
        <taxon>Pterocarpus clade</taxon>
        <taxon>Stylosanthes</taxon>
    </lineage>
</organism>
<feature type="compositionally biased region" description="Basic and acidic residues" evidence="5">
    <location>
        <begin position="772"/>
        <end position="781"/>
    </location>
</feature>
<name>A0ABU6QTD4_9FABA</name>
<keyword evidence="7" id="KW-1185">Reference proteome</keyword>
<sequence>MKEVFQLIVSSFESLHDMASRSYTKRTSILETVAKVRSCVVMLDLECDALIVEMFKHFLKAVREQHTENVFSSMETIMTLVIEESEDIPLELLSPILDSLKKDNEEVLPIARKLGERVLECSASKLKPYLVHTVDTLGISLDNYSNVLASICQDTPKSLEQNDACATSEHVEGESKSTKEPVEESAQVVGEDAKDAEPPQQDNSIGDRSPKSVMSNGIAQAREDDALVDSKSPKAEHDTNISNQSKGINLPGKEETKDLDSGKPANSGKKVVQASKRRGRKTNTSAKSAEPSVGSHLADEKEAEKLADSKSNRKEVPSSDQDGGIEAAGPSENDKEIDTKVPSPKTAEAEADVASPSPSENMDENGSKKQVRSKKKDNSAKEVTTKEVVPNDDLKKVAEGTSDSEAKPSRRSGKKTIDRSSDGKKTTEADTDKKGSGVSGADAKKQPAKKVEESKKGSVGSSSRKLEDKKKRTRGKVNSDKGIAKSTTKDEEKELVSSPKSASKSTKDELPEETPKISAKRKRTPGKENEEHNNKDGEDLVGTRVKVWWPEDEMYYEGVIDSYDRSKKKHKVSYDDGDKEILNLKKERWEILDDADPDPVAEEVSDHGGPDASDDNDMPPEPGKKKGKASDGKKASSSRSGGAASSKSKGSSGKSNQKSKDSSKVDRKAKDNTPKTGGGKSVDAAPKASGKSKTTDGSKISKTKDDDVSASKPAAKSKQETPKTGKAKPETSKSAASKAKSARSGGKSNGTGKMKASLLQVKDSESEGSEGSTKEVEETKVKATSSSKSGTEVKSGKKRGRN</sequence>
<feature type="compositionally biased region" description="Basic and acidic residues" evidence="5">
    <location>
        <begin position="392"/>
        <end position="408"/>
    </location>
</feature>
<feature type="compositionally biased region" description="Acidic residues" evidence="5">
    <location>
        <begin position="592"/>
        <end position="603"/>
    </location>
</feature>
<gene>
    <name evidence="6" type="ORF">PIB30_089216</name>
</gene>
<dbReference type="Pfam" id="PF20168">
    <property type="entry name" value="PDS5"/>
    <property type="match status" value="1"/>
</dbReference>
<dbReference type="SUPFAM" id="SSF63748">
    <property type="entry name" value="Tudor/PWWP/MBT"/>
    <property type="match status" value="1"/>
</dbReference>
<feature type="compositionally biased region" description="Basic and acidic residues" evidence="5">
    <location>
        <begin position="169"/>
        <end position="182"/>
    </location>
</feature>
<feature type="compositionally biased region" description="Polar residues" evidence="5">
    <location>
        <begin position="200"/>
        <end position="218"/>
    </location>
</feature>
<feature type="compositionally biased region" description="Basic and acidic residues" evidence="5">
    <location>
        <begin position="297"/>
        <end position="317"/>
    </location>
</feature>
<feature type="compositionally biased region" description="Low complexity" evidence="5">
    <location>
        <begin position="635"/>
        <end position="656"/>
    </location>
</feature>
<feature type="compositionally biased region" description="Basic and acidic residues" evidence="5">
    <location>
        <begin position="525"/>
        <end position="538"/>
    </location>
</feature>
<feature type="compositionally biased region" description="Basic and acidic residues" evidence="5">
    <location>
        <begin position="442"/>
        <end position="456"/>
    </location>
</feature>
<reference evidence="6 7" key="1">
    <citation type="journal article" date="2023" name="Plants (Basel)">
        <title>Bridging the Gap: Combining Genomics and Transcriptomics Approaches to Understand Stylosanthes scabra, an Orphan Legume from the Brazilian Caatinga.</title>
        <authorList>
            <person name="Ferreira-Neto J.R.C."/>
            <person name="da Silva M.D."/>
            <person name="Binneck E."/>
            <person name="de Melo N.F."/>
            <person name="da Silva R.H."/>
            <person name="de Melo A.L.T.M."/>
            <person name="Pandolfi V."/>
            <person name="Bustamante F.O."/>
            <person name="Brasileiro-Vidal A.C."/>
            <person name="Benko-Iseppon A.M."/>
        </authorList>
    </citation>
    <scope>NUCLEOTIDE SEQUENCE [LARGE SCALE GENOMIC DNA]</scope>
    <source>
        <tissue evidence="6">Leaves</tissue>
    </source>
</reference>
<evidence type="ECO:0000313" key="7">
    <source>
        <dbReference type="Proteomes" id="UP001341840"/>
    </source>
</evidence>
<feature type="compositionally biased region" description="Basic and acidic residues" evidence="5">
    <location>
        <begin position="505"/>
        <end position="515"/>
    </location>
</feature>
<feature type="compositionally biased region" description="Basic and acidic residues" evidence="5">
    <location>
        <begin position="717"/>
        <end position="731"/>
    </location>
</feature>
<feature type="region of interest" description="Disordered" evidence="5">
    <location>
        <begin position="163"/>
        <end position="541"/>
    </location>
</feature>